<evidence type="ECO:0000313" key="6">
    <source>
        <dbReference type="EMBL" id="TCU99153.1"/>
    </source>
</evidence>
<dbReference type="EMBL" id="SMBX01000004">
    <property type="protein sequence ID" value="TCU99153.1"/>
    <property type="molecule type" value="Genomic_DNA"/>
</dbReference>
<comment type="caution">
    <text evidence="6">The sequence shown here is derived from an EMBL/GenBank/DDBJ whole genome shotgun (WGS) entry which is preliminary data.</text>
</comment>
<evidence type="ECO:0000259" key="5">
    <source>
        <dbReference type="PROSITE" id="PS50949"/>
    </source>
</evidence>
<evidence type="ECO:0000256" key="1">
    <source>
        <dbReference type="ARBA" id="ARBA00023015"/>
    </source>
</evidence>
<reference evidence="6 7" key="1">
    <citation type="submission" date="2019-03" db="EMBL/GenBank/DDBJ databases">
        <title>Genomic Encyclopedia of Type Strains, Phase IV (KMG-IV): sequencing the most valuable type-strain genomes for metagenomic binning, comparative biology and taxonomic classification.</title>
        <authorList>
            <person name="Goeker M."/>
        </authorList>
    </citation>
    <scope>NUCLEOTIDE SEQUENCE [LARGE SCALE GENOMIC DNA]</scope>
    <source>
        <strain evidence="6 7">DSM 100048</strain>
    </source>
</reference>
<dbReference type="CDD" id="cd07377">
    <property type="entry name" value="WHTH_GntR"/>
    <property type="match status" value="1"/>
</dbReference>
<dbReference type="InterPro" id="IPR050679">
    <property type="entry name" value="Bact_HTH_transcr_reg"/>
</dbReference>
<feature type="domain" description="HTH gntR-type" evidence="5">
    <location>
        <begin position="58"/>
        <end position="126"/>
    </location>
</feature>
<keyword evidence="2" id="KW-0238">DNA-binding</keyword>
<feature type="compositionally biased region" description="Basic and acidic residues" evidence="4">
    <location>
        <begin position="1"/>
        <end position="14"/>
    </location>
</feature>
<dbReference type="AlphaFoldDB" id="A0A4R3V6V2"/>
<keyword evidence="3" id="KW-0804">Transcription</keyword>
<evidence type="ECO:0000313" key="7">
    <source>
        <dbReference type="Proteomes" id="UP000294692"/>
    </source>
</evidence>
<dbReference type="InterPro" id="IPR028978">
    <property type="entry name" value="Chorismate_lyase_/UTRA_dom_sf"/>
</dbReference>
<dbReference type="PANTHER" id="PTHR44846">
    <property type="entry name" value="MANNOSYL-D-GLYCERATE TRANSPORT/METABOLISM SYSTEM REPRESSOR MNGR-RELATED"/>
    <property type="match status" value="1"/>
</dbReference>
<dbReference type="InterPro" id="IPR036388">
    <property type="entry name" value="WH-like_DNA-bd_sf"/>
</dbReference>
<dbReference type="SUPFAM" id="SSF64288">
    <property type="entry name" value="Chorismate lyase-like"/>
    <property type="match status" value="1"/>
</dbReference>
<dbReference type="Gene3D" id="3.40.1410.10">
    <property type="entry name" value="Chorismate lyase-like"/>
    <property type="match status" value="1"/>
</dbReference>
<evidence type="ECO:0000256" key="4">
    <source>
        <dbReference type="SAM" id="MobiDB-lite"/>
    </source>
</evidence>
<dbReference type="FunFam" id="1.10.10.10:FF:000079">
    <property type="entry name" value="GntR family transcriptional regulator"/>
    <property type="match status" value="1"/>
</dbReference>
<proteinExistence type="predicted"/>
<sequence>MRELEIPHRYRSPDTRQGIAAGGTTPRAGMRAPKILMSESSLLDRQELPRAQGGAAFSPLYQQIKALLLQSLDRGEWKPGEAIPSEHELAARYQVSQGTVRKAIDELAADNLLLRRQGKGTFVATHQEAKVRFRFLRLMPDDGKQRLSGSRILDCRRGKASAEIAALLDLKAGEGVVMLRRLLSFDGSPTILDDIWLPGALFQGLTVELLGRNRGPLYGLFEAEFGISMVRAEEKIRAVRAGQEEAALLNVSISDPLLEVERVSYTYGDRPVEVRRGLCLTEHFHYRNSLN</sequence>
<dbReference type="GO" id="GO:0003677">
    <property type="term" value="F:DNA binding"/>
    <property type="evidence" value="ECO:0007669"/>
    <property type="project" value="UniProtKB-KW"/>
</dbReference>
<gene>
    <name evidence="6" type="ORF">EV686_104252</name>
</gene>
<dbReference type="SMART" id="SM00345">
    <property type="entry name" value="HTH_GNTR"/>
    <property type="match status" value="1"/>
</dbReference>
<dbReference type="GO" id="GO:0003700">
    <property type="term" value="F:DNA-binding transcription factor activity"/>
    <property type="evidence" value="ECO:0007669"/>
    <property type="project" value="InterPro"/>
</dbReference>
<dbReference type="InterPro" id="IPR000524">
    <property type="entry name" value="Tscrpt_reg_HTH_GntR"/>
</dbReference>
<organism evidence="6 7">
    <name type="scientific">Paracandidimonas soli</name>
    <dbReference type="NCBI Taxonomy" id="1917182"/>
    <lineage>
        <taxon>Bacteria</taxon>
        <taxon>Pseudomonadati</taxon>
        <taxon>Pseudomonadota</taxon>
        <taxon>Betaproteobacteria</taxon>
        <taxon>Burkholderiales</taxon>
        <taxon>Alcaligenaceae</taxon>
        <taxon>Paracandidimonas</taxon>
    </lineage>
</organism>
<dbReference type="SMART" id="SM00866">
    <property type="entry name" value="UTRA"/>
    <property type="match status" value="1"/>
</dbReference>
<dbReference type="Proteomes" id="UP000294692">
    <property type="component" value="Unassembled WGS sequence"/>
</dbReference>
<dbReference type="PANTHER" id="PTHR44846:SF1">
    <property type="entry name" value="MANNOSYL-D-GLYCERATE TRANSPORT_METABOLISM SYSTEM REPRESSOR MNGR-RELATED"/>
    <property type="match status" value="1"/>
</dbReference>
<dbReference type="GO" id="GO:0045892">
    <property type="term" value="P:negative regulation of DNA-templated transcription"/>
    <property type="evidence" value="ECO:0007669"/>
    <property type="project" value="TreeGrafter"/>
</dbReference>
<keyword evidence="7" id="KW-1185">Reference proteome</keyword>
<protein>
    <submittedName>
        <fullName evidence="6">GntR family transcriptional regulator</fullName>
    </submittedName>
</protein>
<feature type="region of interest" description="Disordered" evidence="4">
    <location>
        <begin position="1"/>
        <end position="29"/>
    </location>
</feature>
<dbReference type="PRINTS" id="PR00035">
    <property type="entry name" value="HTHGNTR"/>
</dbReference>
<dbReference type="PROSITE" id="PS50949">
    <property type="entry name" value="HTH_GNTR"/>
    <property type="match status" value="1"/>
</dbReference>
<evidence type="ECO:0000256" key="3">
    <source>
        <dbReference type="ARBA" id="ARBA00023163"/>
    </source>
</evidence>
<dbReference type="Gene3D" id="1.10.10.10">
    <property type="entry name" value="Winged helix-like DNA-binding domain superfamily/Winged helix DNA-binding domain"/>
    <property type="match status" value="1"/>
</dbReference>
<evidence type="ECO:0000256" key="2">
    <source>
        <dbReference type="ARBA" id="ARBA00023125"/>
    </source>
</evidence>
<dbReference type="SUPFAM" id="SSF46785">
    <property type="entry name" value="Winged helix' DNA-binding domain"/>
    <property type="match status" value="1"/>
</dbReference>
<accession>A0A4R3V6V2</accession>
<dbReference type="Pfam" id="PF07702">
    <property type="entry name" value="UTRA"/>
    <property type="match status" value="1"/>
</dbReference>
<dbReference type="Pfam" id="PF00392">
    <property type="entry name" value="GntR"/>
    <property type="match status" value="1"/>
</dbReference>
<dbReference type="InterPro" id="IPR036390">
    <property type="entry name" value="WH_DNA-bd_sf"/>
</dbReference>
<keyword evidence="1" id="KW-0805">Transcription regulation</keyword>
<name>A0A4R3V6V2_9BURK</name>
<dbReference type="InterPro" id="IPR011663">
    <property type="entry name" value="UTRA"/>
</dbReference>